<dbReference type="AlphaFoldDB" id="A0A6M4YCH4"/>
<dbReference type="Gene3D" id="1.10.260.40">
    <property type="entry name" value="lambda repressor-like DNA-binding domains"/>
    <property type="match status" value="1"/>
</dbReference>
<evidence type="ECO:0000259" key="1">
    <source>
        <dbReference type="PROSITE" id="PS50943"/>
    </source>
</evidence>
<dbReference type="InterPro" id="IPR001387">
    <property type="entry name" value="Cro/C1-type_HTH"/>
</dbReference>
<dbReference type="InterPro" id="IPR010982">
    <property type="entry name" value="Lambda_DNA-bd_dom_sf"/>
</dbReference>
<sequence>MSNIKSVTNMTTTGAVLGAVLVEMRTIAGMKQVRLAEKVGVGPSTWSRIEKGESGLSIDQLKAAADALGNTPWDILEVADAAGKSISDHGIKVESTQLSPKDLAKQETEKNNESVVKDMVAAGVAANVVIPIVGTALFSLVSSVLSQFWDPLPHTCPNCKSTTAKTPCELQELFGLRNSSKGSTHQSWCKNCRNR</sequence>
<dbReference type="SUPFAM" id="SSF47413">
    <property type="entry name" value="lambda repressor-like DNA-binding domains"/>
    <property type="match status" value="1"/>
</dbReference>
<proteinExistence type="predicted"/>
<feature type="domain" description="HTH cro/C1-type" evidence="1">
    <location>
        <begin position="21"/>
        <end position="76"/>
    </location>
</feature>
<dbReference type="Pfam" id="PF13560">
    <property type="entry name" value="HTH_31"/>
    <property type="match status" value="1"/>
</dbReference>
<reference evidence="2 3" key="1">
    <citation type="submission" date="2019-03" db="EMBL/GenBank/DDBJ databases">
        <title>Novel transposon Tn6433 accelerates the dissemination of tet(E) in Aeromonas from aerobic biofilm under oxytetracycline stress.</title>
        <authorList>
            <person name="Shi Y."/>
            <person name="Tian Z."/>
            <person name="Zhang Y."/>
            <person name="Zhang H."/>
            <person name="Yang M."/>
        </authorList>
    </citation>
    <scope>NUCLEOTIDE SEQUENCE [LARGE SCALE GENOMIC DNA]</scope>
    <source>
        <strain evidence="2 3">T0.1-19</strain>
    </source>
</reference>
<organism evidence="2 3">
    <name type="scientific">Aeromonas media</name>
    <dbReference type="NCBI Taxonomy" id="651"/>
    <lineage>
        <taxon>Bacteria</taxon>
        <taxon>Pseudomonadati</taxon>
        <taxon>Pseudomonadota</taxon>
        <taxon>Gammaproteobacteria</taxon>
        <taxon>Aeromonadales</taxon>
        <taxon>Aeromonadaceae</taxon>
        <taxon>Aeromonas</taxon>
    </lineage>
</organism>
<gene>
    <name evidence="2" type="ORF">E4184_13180</name>
</gene>
<evidence type="ECO:0000313" key="2">
    <source>
        <dbReference type="EMBL" id="QJT22275.1"/>
    </source>
</evidence>
<dbReference type="RefSeq" id="WP_171276313.1">
    <property type="nucleotide sequence ID" value="NZ_CAWPJG010000001.1"/>
</dbReference>
<name>A0A6M4YCH4_AERME</name>
<protein>
    <submittedName>
        <fullName evidence="2">XRE family transcriptional regulator</fullName>
    </submittedName>
</protein>
<dbReference type="EMBL" id="CP038441">
    <property type="protein sequence ID" value="QJT22275.1"/>
    <property type="molecule type" value="Genomic_DNA"/>
</dbReference>
<accession>A0A6M4YCH4</accession>
<dbReference type="CDD" id="cd00093">
    <property type="entry name" value="HTH_XRE"/>
    <property type="match status" value="1"/>
</dbReference>
<evidence type="ECO:0000313" key="3">
    <source>
        <dbReference type="Proteomes" id="UP000501427"/>
    </source>
</evidence>
<dbReference type="Proteomes" id="UP000501427">
    <property type="component" value="Chromosome"/>
</dbReference>
<dbReference type="PROSITE" id="PS50943">
    <property type="entry name" value="HTH_CROC1"/>
    <property type="match status" value="1"/>
</dbReference>
<dbReference type="SMART" id="SM00530">
    <property type="entry name" value="HTH_XRE"/>
    <property type="match status" value="1"/>
</dbReference>
<dbReference type="GO" id="GO:0003677">
    <property type="term" value="F:DNA binding"/>
    <property type="evidence" value="ECO:0007669"/>
    <property type="project" value="InterPro"/>
</dbReference>